<dbReference type="Proteomes" id="UP000004728">
    <property type="component" value="Unassembled WGS sequence"/>
</dbReference>
<dbReference type="RefSeq" id="WP_008070873.1">
    <property type="nucleotide sequence ID" value="NZ_AQWK01000008.1"/>
</dbReference>
<feature type="compositionally biased region" description="Polar residues" evidence="1">
    <location>
        <begin position="237"/>
        <end position="251"/>
    </location>
</feature>
<comment type="caution">
    <text evidence="2">The sequence shown here is derived from an EMBL/GenBank/DDBJ whole genome shotgun (WGS) entry which is preliminary data.</text>
</comment>
<accession>F1ZCD3</accession>
<dbReference type="AlphaFoldDB" id="F1ZCD3"/>
<protein>
    <submittedName>
        <fullName evidence="2">NTPase (NACHT family)-like protein</fullName>
    </submittedName>
</protein>
<organism evidence="2 3">
    <name type="scientific">Novosphingobium nitrogenifigens DSM 19370</name>
    <dbReference type="NCBI Taxonomy" id="983920"/>
    <lineage>
        <taxon>Bacteria</taxon>
        <taxon>Pseudomonadati</taxon>
        <taxon>Pseudomonadota</taxon>
        <taxon>Alphaproteobacteria</taxon>
        <taxon>Sphingomonadales</taxon>
        <taxon>Sphingomonadaceae</taxon>
        <taxon>Novosphingobium</taxon>
    </lineage>
</organism>
<keyword evidence="3" id="KW-1185">Reference proteome</keyword>
<dbReference type="EMBL" id="AEWJ01000054">
    <property type="protein sequence ID" value="EGD57785.1"/>
    <property type="molecule type" value="Genomic_DNA"/>
</dbReference>
<evidence type="ECO:0000313" key="2">
    <source>
        <dbReference type="EMBL" id="EGD57785.1"/>
    </source>
</evidence>
<proteinExistence type="predicted"/>
<name>F1ZCD3_9SPHN</name>
<dbReference type="InParanoid" id="F1ZCD3"/>
<evidence type="ECO:0000256" key="1">
    <source>
        <dbReference type="SAM" id="MobiDB-lite"/>
    </source>
</evidence>
<reference evidence="2 3" key="1">
    <citation type="journal article" date="2012" name="J. Bacteriol.">
        <title>Draft Genome Sequence of Novosphingobium nitrogenifigens Y88T.</title>
        <authorList>
            <person name="Strabala T.J."/>
            <person name="Macdonald L."/>
            <person name="Liu V."/>
            <person name="Smit A.M."/>
        </authorList>
    </citation>
    <scope>NUCLEOTIDE SEQUENCE [LARGE SCALE GENOMIC DNA]</scope>
    <source>
        <strain evidence="2 3">DSM 19370</strain>
    </source>
</reference>
<gene>
    <name evidence="2" type="ORF">Y88_3111</name>
</gene>
<dbReference type="HOGENOM" id="CLU_1106274_0_0_5"/>
<sequence length="251" mass="26735">MGIAATLLFALAPGIAGSHDTISRIDRCSQGIELDPGLREAVGRSSVHASLPETIRDGLAGAVVNRVDETDTRYAYRSMLACLESETVMPERAAATQARWHSTTRTLLRMGIPTQTVRTLDAPFTQIRTAFAHDDYLTAHETERQLVHQLLHMIIQHDGSAIAGSASAPPTDVHWLASRDFTGACSSATEPMDDSEGPSLCHEAAIRLQRAHSPCELLSAPAALASKACNADPAASTPEQSARSGSTLARS</sequence>
<feature type="region of interest" description="Disordered" evidence="1">
    <location>
        <begin position="228"/>
        <end position="251"/>
    </location>
</feature>
<evidence type="ECO:0000313" key="3">
    <source>
        <dbReference type="Proteomes" id="UP000004728"/>
    </source>
</evidence>